<dbReference type="InterPro" id="IPR001853">
    <property type="entry name" value="DSBA-like_thioredoxin_dom"/>
</dbReference>
<accession>A0ABR7LTU6</accession>
<dbReference type="Pfam" id="PF01323">
    <property type="entry name" value="DSBA"/>
    <property type="match status" value="1"/>
</dbReference>
<dbReference type="CDD" id="cd03024">
    <property type="entry name" value="DsbA_FrnE"/>
    <property type="match status" value="1"/>
</dbReference>
<reference evidence="2 3" key="1">
    <citation type="submission" date="2020-06" db="EMBL/GenBank/DDBJ databases">
        <title>Actinomadura xiongansis sp. nov., isolated from soil of Baiyangdian.</title>
        <authorList>
            <person name="Zhang X."/>
        </authorList>
    </citation>
    <scope>NUCLEOTIDE SEQUENCE [LARGE SCALE GENOMIC DNA]</scope>
    <source>
        <strain evidence="2 3">HBUM206468</strain>
    </source>
</reference>
<dbReference type="PANTHER" id="PTHR13887">
    <property type="entry name" value="GLUTATHIONE S-TRANSFERASE KAPPA"/>
    <property type="match status" value="1"/>
</dbReference>
<evidence type="ECO:0000259" key="1">
    <source>
        <dbReference type="Pfam" id="PF01323"/>
    </source>
</evidence>
<comment type="caution">
    <text evidence="2">The sequence shown here is derived from an EMBL/GenBank/DDBJ whole genome shotgun (WGS) entry which is preliminary data.</text>
</comment>
<feature type="domain" description="DSBA-like thioredoxin" evidence="1">
    <location>
        <begin position="5"/>
        <end position="207"/>
    </location>
</feature>
<organism evidence="2 3">
    <name type="scientific">Actinomadura alba</name>
    <dbReference type="NCBI Taxonomy" id="406431"/>
    <lineage>
        <taxon>Bacteria</taxon>
        <taxon>Bacillati</taxon>
        <taxon>Actinomycetota</taxon>
        <taxon>Actinomycetes</taxon>
        <taxon>Streptosporangiales</taxon>
        <taxon>Thermomonosporaceae</taxon>
        <taxon>Actinomadura</taxon>
    </lineage>
</organism>
<dbReference type="PANTHER" id="PTHR13887:SF41">
    <property type="entry name" value="THIOREDOXIN SUPERFAMILY PROTEIN"/>
    <property type="match status" value="1"/>
</dbReference>
<dbReference type="RefSeq" id="WP_187245276.1">
    <property type="nucleotide sequence ID" value="NZ_BAAAOK010000019.1"/>
</dbReference>
<dbReference type="Proteomes" id="UP000805614">
    <property type="component" value="Unassembled WGS sequence"/>
</dbReference>
<evidence type="ECO:0000313" key="2">
    <source>
        <dbReference type="EMBL" id="MBC6468277.1"/>
    </source>
</evidence>
<name>A0ABR7LTU6_9ACTN</name>
<dbReference type="InterPro" id="IPR036249">
    <property type="entry name" value="Thioredoxin-like_sf"/>
</dbReference>
<keyword evidence="3" id="KW-1185">Reference proteome</keyword>
<evidence type="ECO:0000313" key="3">
    <source>
        <dbReference type="Proteomes" id="UP000805614"/>
    </source>
</evidence>
<sequence>MTEIVVDIWSDLVCPWCYIGKRRFEAALAGFEHREAVRVRWRSYELDPDGPRDSDLTIPQRMQQDLGLSPLQAAQGADRVTSLAAEAGLTYRLADARPVNSFDAHRLMHFAADRGLGEPVRERLMRAYTAEGAHLADRETLASLAAEAGLDPAAVREVLEREDYTDAVRSDEERARRLGITGVPSFVFGRKYSVSGAQPVEAFADLLRQTWHETTTRSVR</sequence>
<gene>
    <name evidence="2" type="ORF">HKK74_22670</name>
</gene>
<dbReference type="EMBL" id="JABVEC010000017">
    <property type="protein sequence ID" value="MBC6468277.1"/>
    <property type="molecule type" value="Genomic_DNA"/>
</dbReference>
<protein>
    <submittedName>
        <fullName evidence="2">DsbA family oxidoreductase</fullName>
    </submittedName>
</protein>
<proteinExistence type="predicted"/>
<dbReference type="SUPFAM" id="SSF52833">
    <property type="entry name" value="Thioredoxin-like"/>
    <property type="match status" value="1"/>
</dbReference>
<dbReference type="Gene3D" id="3.40.30.10">
    <property type="entry name" value="Glutaredoxin"/>
    <property type="match status" value="1"/>
</dbReference>